<evidence type="ECO:0000256" key="4">
    <source>
        <dbReference type="ARBA" id="ARBA00022475"/>
    </source>
</evidence>
<dbReference type="EMBL" id="APNK01000012">
    <property type="protein sequence ID" value="KEZ77502.1"/>
    <property type="molecule type" value="Genomic_DNA"/>
</dbReference>
<dbReference type="PATRIC" id="fig|1304275.5.peg.2017"/>
<feature type="transmembrane region" description="Helical" evidence="8">
    <location>
        <begin position="185"/>
        <end position="213"/>
    </location>
</feature>
<dbReference type="RefSeq" id="WP_051883357.1">
    <property type="nucleotide sequence ID" value="NZ_APNK01000012.1"/>
</dbReference>
<accession>A0A084ILB8</accession>
<feature type="transmembrane region" description="Helical" evidence="8">
    <location>
        <begin position="54"/>
        <end position="73"/>
    </location>
</feature>
<protein>
    <submittedName>
        <fullName evidence="9">Choline/carnitine/betaine transporter</fullName>
    </submittedName>
</protein>
<dbReference type="AlphaFoldDB" id="A0A084ILB8"/>
<keyword evidence="7 8" id="KW-0472">Membrane</keyword>
<comment type="similarity">
    <text evidence="2">Belongs to the BCCT transporter (TC 2.A.15) family.</text>
</comment>
<feature type="transmembrane region" description="Helical" evidence="8">
    <location>
        <begin position="349"/>
        <end position="367"/>
    </location>
</feature>
<keyword evidence="6 8" id="KW-1133">Transmembrane helix</keyword>
<feature type="transmembrane region" description="Helical" evidence="8">
    <location>
        <begin position="403"/>
        <end position="424"/>
    </location>
</feature>
<evidence type="ECO:0000256" key="3">
    <source>
        <dbReference type="ARBA" id="ARBA00022448"/>
    </source>
</evidence>
<evidence type="ECO:0000313" key="10">
    <source>
        <dbReference type="Proteomes" id="UP000028302"/>
    </source>
</evidence>
<dbReference type="GO" id="GO:0022857">
    <property type="term" value="F:transmembrane transporter activity"/>
    <property type="evidence" value="ECO:0007669"/>
    <property type="project" value="InterPro"/>
</dbReference>
<feature type="transmembrane region" description="Helical" evidence="8">
    <location>
        <begin position="12"/>
        <end position="34"/>
    </location>
</feature>
<sequence>MSQIKSYLKTHTNPPVFLISGAMLILFVALASIFPKGFSGVANTIQHFIVTYFGWFYILATTLFVVFVLFIAISRFGNLRLGPDDSKPDFDTWSWISMMFTAGMGIGLVYYGVSEPLLHYKNPPVVDGNTAAAAESAMNYTFFHWGLHPWAIYIVLGLSLGYFAYRRDLPLKPASAFYPFIGDRIYGPIGHLIDILAVFGTLFGLATSIGLGASQISAGLGQLFGFADGLTTQLLVILAVEIVAITSVMLGVDAGIRRLSVINMWLAIGLALFVFVVGPTLYILSYLATDTGYYLQHLVQTSLTIFTDKKGKNFQDAWTLFYWGWWISWSPFVGMFIARISYGYTIRQFILGTLLIPTGASIVWFVIFGRTALKYVMGSGGDQALMHANSANAIFVLMDQLPIWNWLAIIASALAIVVVTLFFATSSDSGSLVVDILTNGGDPNPIWQQRLFWAVMEGAVAAVLLTAGTLGGGDPLSALQMAAVTSGLPFCLVLVIMCFALYKALNEETMPKRFPKTKQA</sequence>
<dbReference type="Proteomes" id="UP000028302">
    <property type="component" value="Unassembled WGS sequence"/>
</dbReference>
<dbReference type="PANTHER" id="PTHR30047:SF7">
    <property type="entry name" value="HIGH-AFFINITY CHOLINE TRANSPORT PROTEIN"/>
    <property type="match status" value="1"/>
</dbReference>
<dbReference type="GO" id="GO:0005886">
    <property type="term" value="C:plasma membrane"/>
    <property type="evidence" value="ECO:0007669"/>
    <property type="project" value="UniProtKB-SubCell"/>
</dbReference>
<evidence type="ECO:0000256" key="8">
    <source>
        <dbReference type="SAM" id="Phobius"/>
    </source>
</evidence>
<keyword evidence="4" id="KW-1003">Cell membrane</keyword>
<feature type="transmembrane region" description="Helical" evidence="8">
    <location>
        <begin position="451"/>
        <end position="472"/>
    </location>
</feature>
<dbReference type="PANTHER" id="PTHR30047">
    <property type="entry name" value="HIGH-AFFINITY CHOLINE TRANSPORT PROTEIN-RELATED"/>
    <property type="match status" value="1"/>
</dbReference>
<feature type="transmembrane region" description="Helical" evidence="8">
    <location>
        <begin position="233"/>
        <end position="252"/>
    </location>
</feature>
<dbReference type="PROSITE" id="PS01303">
    <property type="entry name" value="BCCT"/>
    <property type="match status" value="1"/>
</dbReference>
<proteinExistence type="inferred from homology"/>
<name>A0A084ILB8_SALHC</name>
<dbReference type="OrthoDB" id="9775735at2"/>
<reference evidence="9 10" key="1">
    <citation type="submission" date="2013-03" db="EMBL/GenBank/DDBJ databases">
        <title>Salinisphaera hydrothermalis C41B8 Genome Sequencing.</title>
        <authorList>
            <person name="Li C."/>
            <person name="Lai Q."/>
            <person name="Shao Z."/>
        </authorList>
    </citation>
    <scope>NUCLEOTIDE SEQUENCE [LARGE SCALE GENOMIC DNA]</scope>
    <source>
        <strain evidence="9 10">C41B8</strain>
    </source>
</reference>
<organism evidence="9 10">
    <name type="scientific">Salinisphaera hydrothermalis (strain C41B8)</name>
    <dbReference type="NCBI Taxonomy" id="1304275"/>
    <lineage>
        <taxon>Bacteria</taxon>
        <taxon>Pseudomonadati</taxon>
        <taxon>Pseudomonadota</taxon>
        <taxon>Gammaproteobacteria</taxon>
        <taxon>Salinisphaerales</taxon>
        <taxon>Salinisphaeraceae</taxon>
        <taxon>Salinisphaera</taxon>
    </lineage>
</organism>
<comment type="caution">
    <text evidence="9">The sequence shown here is derived from an EMBL/GenBank/DDBJ whole genome shotgun (WGS) entry which is preliminary data.</text>
</comment>
<evidence type="ECO:0000256" key="5">
    <source>
        <dbReference type="ARBA" id="ARBA00022692"/>
    </source>
</evidence>
<evidence type="ECO:0000256" key="2">
    <source>
        <dbReference type="ARBA" id="ARBA00005658"/>
    </source>
</evidence>
<keyword evidence="5 8" id="KW-0812">Transmembrane</keyword>
<evidence type="ECO:0000313" key="9">
    <source>
        <dbReference type="EMBL" id="KEZ77502.1"/>
    </source>
</evidence>
<evidence type="ECO:0000256" key="7">
    <source>
        <dbReference type="ARBA" id="ARBA00023136"/>
    </source>
</evidence>
<feature type="transmembrane region" description="Helical" evidence="8">
    <location>
        <begin position="264"/>
        <end position="288"/>
    </location>
</feature>
<dbReference type="InterPro" id="IPR018093">
    <property type="entry name" value="BCCT_CS"/>
</dbReference>
<feature type="transmembrane region" description="Helical" evidence="8">
    <location>
        <begin position="478"/>
        <end position="502"/>
    </location>
</feature>
<keyword evidence="10" id="KW-1185">Reference proteome</keyword>
<evidence type="ECO:0000256" key="6">
    <source>
        <dbReference type="ARBA" id="ARBA00022989"/>
    </source>
</evidence>
<dbReference type="NCBIfam" id="TIGR00842">
    <property type="entry name" value="bcct"/>
    <property type="match status" value="1"/>
</dbReference>
<feature type="transmembrane region" description="Helical" evidence="8">
    <location>
        <begin position="320"/>
        <end position="342"/>
    </location>
</feature>
<dbReference type="Pfam" id="PF02028">
    <property type="entry name" value="BCCT"/>
    <property type="match status" value="1"/>
</dbReference>
<dbReference type="STRING" id="1304275.C41B8_09886"/>
<feature type="transmembrane region" description="Helical" evidence="8">
    <location>
        <begin position="93"/>
        <end position="113"/>
    </location>
</feature>
<comment type="subcellular location">
    <subcellularLocation>
        <location evidence="1">Cell membrane</location>
        <topology evidence="1">Multi-pass membrane protein</topology>
    </subcellularLocation>
</comment>
<dbReference type="InterPro" id="IPR000060">
    <property type="entry name" value="BCCT_transptr"/>
</dbReference>
<keyword evidence="3" id="KW-0813">Transport</keyword>
<feature type="transmembrane region" description="Helical" evidence="8">
    <location>
        <begin position="147"/>
        <end position="165"/>
    </location>
</feature>
<dbReference type="eggNOG" id="COG1292">
    <property type="taxonomic scope" value="Bacteria"/>
</dbReference>
<evidence type="ECO:0000256" key="1">
    <source>
        <dbReference type="ARBA" id="ARBA00004651"/>
    </source>
</evidence>
<gene>
    <name evidence="9" type="ORF">C41B8_09886</name>
</gene>